<evidence type="ECO:0000256" key="8">
    <source>
        <dbReference type="ARBA" id="ARBA00022884"/>
    </source>
</evidence>
<proteinExistence type="inferred from homology"/>
<evidence type="ECO:0000256" key="10">
    <source>
        <dbReference type="ARBA" id="ARBA00023239"/>
    </source>
</evidence>
<reference evidence="13" key="1">
    <citation type="submission" date="2022-11" db="UniProtKB">
        <authorList>
            <consortium name="EnsemblMetazoa"/>
        </authorList>
    </citation>
    <scope>IDENTIFICATION</scope>
</reference>
<dbReference type="CDD" id="cd21159">
    <property type="entry name" value="XendoU"/>
    <property type="match status" value="1"/>
</dbReference>
<dbReference type="GeneID" id="110238192"/>
<keyword evidence="4 11" id="KW-0540">Nuclease</keyword>
<feature type="signal peptide" evidence="11">
    <location>
        <begin position="1"/>
        <end position="22"/>
    </location>
</feature>
<dbReference type="GO" id="GO:0046872">
    <property type="term" value="F:metal ion binding"/>
    <property type="evidence" value="ECO:0007669"/>
    <property type="project" value="UniProtKB-UniRule"/>
</dbReference>
<dbReference type="OrthoDB" id="5961671at2759"/>
<dbReference type="Proteomes" id="UP000887567">
    <property type="component" value="Unplaced"/>
</dbReference>
<dbReference type="GO" id="GO:0004521">
    <property type="term" value="F:RNA endonuclease activity"/>
    <property type="evidence" value="ECO:0007669"/>
    <property type="project" value="UniProtKB-UniRule"/>
</dbReference>
<dbReference type="InterPro" id="IPR018998">
    <property type="entry name" value="EndoU_C"/>
</dbReference>
<keyword evidence="14" id="KW-1185">Reference proteome</keyword>
<keyword evidence="8 11" id="KW-0694">RNA-binding</keyword>
<evidence type="ECO:0000256" key="11">
    <source>
        <dbReference type="RuleBase" id="RU367085"/>
    </source>
</evidence>
<dbReference type="RefSeq" id="XP_028514646.1">
    <property type="nucleotide sequence ID" value="XM_028658845.1"/>
</dbReference>
<dbReference type="SUPFAM" id="SSF142877">
    <property type="entry name" value="EndoU-like"/>
    <property type="match status" value="1"/>
</dbReference>
<keyword evidence="10" id="KW-0456">Lyase</keyword>
<feature type="domain" description="EndoU" evidence="12">
    <location>
        <begin position="1"/>
        <end position="256"/>
    </location>
</feature>
<accession>A0A913YJY2</accession>
<sequence length="256" mass="29471">MTQDSIMVGLVLFRALTLVVLGCFSSTLGSDDIGRICQDLWNADTNSLIHGIDFDINIQSTASYANKNDVSNGKLFTRVDESRLNTRTWRAFKVMMMIMMLSHLYSFQSSFKFELQKMWLYFYRRKAYRDSSGFEHVFLGELQTKSDGVTQVSGFHNWLQFYLEEKKNNLANYYGYYNAKLYSEPTSIKLQMSWHKKLKPITGFFLGTSPEFELALYTACFKLKPDKRCQCSIGGQTIIIQTYALGNYVGTAYPLV</sequence>
<dbReference type="InterPro" id="IPR037227">
    <property type="entry name" value="EndoU-like"/>
</dbReference>
<dbReference type="KEGG" id="epa:110238192"/>
<evidence type="ECO:0000313" key="14">
    <source>
        <dbReference type="Proteomes" id="UP000887567"/>
    </source>
</evidence>
<dbReference type="GO" id="GO:0016787">
    <property type="term" value="F:hydrolase activity"/>
    <property type="evidence" value="ECO:0007669"/>
    <property type="project" value="UniProtKB-KW"/>
</dbReference>
<comment type="catalytic activity">
    <reaction evidence="11">
        <text>ribonucleotidyl-uridine-RNA = a 5'-end dephospho-uridine-RNA + a 3'-end 2',3'-cyclophospho-ribonucleotide-RNA</text>
        <dbReference type="Rhea" id="RHEA:67792"/>
        <dbReference type="Rhea" id="RHEA-COMP:10464"/>
        <dbReference type="Rhea" id="RHEA-COMP:17354"/>
        <dbReference type="Rhea" id="RHEA-COMP:17356"/>
        <dbReference type="ChEBI" id="CHEBI:83064"/>
        <dbReference type="ChEBI" id="CHEBI:173117"/>
        <dbReference type="ChEBI" id="CHEBI:173224"/>
    </reaction>
</comment>
<comment type="cofactor">
    <cofactor evidence="1 11">
        <name>Mn(2+)</name>
        <dbReference type="ChEBI" id="CHEBI:29035"/>
    </cofactor>
</comment>
<evidence type="ECO:0000256" key="6">
    <source>
        <dbReference type="ARBA" id="ARBA00022759"/>
    </source>
</evidence>
<evidence type="ECO:0000256" key="3">
    <source>
        <dbReference type="ARBA" id="ARBA00011245"/>
    </source>
</evidence>
<evidence type="ECO:0000256" key="5">
    <source>
        <dbReference type="ARBA" id="ARBA00022723"/>
    </source>
</evidence>
<dbReference type="Pfam" id="PF09412">
    <property type="entry name" value="XendoU"/>
    <property type="match status" value="2"/>
</dbReference>
<dbReference type="GO" id="GO:0016829">
    <property type="term" value="F:lyase activity"/>
    <property type="evidence" value="ECO:0007669"/>
    <property type="project" value="UniProtKB-KW"/>
</dbReference>
<keyword evidence="6 11" id="KW-0255">Endonuclease</keyword>
<evidence type="ECO:0000259" key="12">
    <source>
        <dbReference type="PROSITE" id="PS51959"/>
    </source>
</evidence>
<dbReference type="GO" id="GO:0003723">
    <property type="term" value="F:RNA binding"/>
    <property type="evidence" value="ECO:0007669"/>
    <property type="project" value="UniProtKB-UniRule"/>
</dbReference>
<keyword evidence="5 11" id="KW-0479">Metal-binding</keyword>
<feature type="chain" id="PRO_5038169899" description="Uridylate-specific endoribonuclease" evidence="11">
    <location>
        <begin position="23"/>
        <end position="256"/>
    </location>
</feature>
<evidence type="ECO:0000256" key="7">
    <source>
        <dbReference type="ARBA" id="ARBA00022801"/>
    </source>
</evidence>
<dbReference type="EnsemblMetazoa" id="XM_028658845.1">
    <property type="protein sequence ID" value="XP_028514646.1"/>
    <property type="gene ID" value="LOC110238192"/>
</dbReference>
<evidence type="ECO:0000256" key="1">
    <source>
        <dbReference type="ARBA" id="ARBA00001936"/>
    </source>
</evidence>
<protein>
    <recommendedName>
        <fullName evidence="11">Uridylate-specific endoribonuclease</fullName>
        <ecNumber evidence="11">4.6.1.-</ecNumber>
    </recommendedName>
</protein>
<dbReference type="PANTHER" id="PTHR12439:SF11">
    <property type="entry name" value="URIDYLATE-SPECIFIC ENDORIBONUCLEASE"/>
    <property type="match status" value="1"/>
</dbReference>
<comment type="similarity">
    <text evidence="2 11">Belongs to the ENDOU family.</text>
</comment>
<keyword evidence="11" id="KW-0732">Signal</keyword>
<dbReference type="PROSITE" id="PS51959">
    <property type="entry name" value="ENDOU"/>
    <property type="match status" value="1"/>
</dbReference>
<evidence type="ECO:0000256" key="2">
    <source>
        <dbReference type="ARBA" id="ARBA00010168"/>
    </source>
</evidence>
<dbReference type="AlphaFoldDB" id="A0A913YJY2"/>
<dbReference type="EC" id="4.6.1.-" evidence="11"/>
<organism evidence="13 14">
    <name type="scientific">Exaiptasia diaphana</name>
    <name type="common">Tropical sea anemone</name>
    <name type="synonym">Aiptasia pulchella</name>
    <dbReference type="NCBI Taxonomy" id="2652724"/>
    <lineage>
        <taxon>Eukaryota</taxon>
        <taxon>Metazoa</taxon>
        <taxon>Cnidaria</taxon>
        <taxon>Anthozoa</taxon>
        <taxon>Hexacorallia</taxon>
        <taxon>Actiniaria</taxon>
        <taxon>Aiptasiidae</taxon>
        <taxon>Exaiptasia</taxon>
    </lineage>
</organism>
<evidence type="ECO:0000256" key="4">
    <source>
        <dbReference type="ARBA" id="ARBA00022722"/>
    </source>
</evidence>
<keyword evidence="9 11" id="KW-0464">Manganese</keyword>
<dbReference type="InterPro" id="IPR039787">
    <property type="entry name" value="ENDOU"/>
</dbReference>
<dbReference type="PANTHER" id="PTHR12439">
    <property type="entry name" value="PLACENTAL PROTEIN 11-RELATED"/>
    <property type="match status" value="1"/>
</dbReference>
<name>A0A913YJY2_EXADI</name>
<evidence type="ECO:0000256" key="9">
    <source>
        <dbReference type="ARBA" id="ARBA00023211"/>
    </source>
</evidence>
<comment type="subunit">
    <text evidence="3 11">Monomer.</text>
</comment>
<keyword evidence="7 11" id="KW-0378">Hydrolase</keyword>
<evidence type="ECO:0000313" key="13">
    <source>
        <dbReference type="EnsemblMetazoa" id="XP_028514646.1"/>
    </source>
</evidence>